<comment type="subcellular location">
    <subcellularLocation>
        <location evidence="1">Cytoplasm</location>
    </subcellularLocation>
</comment>
<dbReference type="PANTHER" id="PTHR42713:SF3">
    <property type="entry name" value="TRANSCRIPTIONAL REGULATORY PROTEIN HPTR"/>
    <property type="match status" value="1"/>
</dbReference>
<keyword evidence="2" id="KW-0963">Cytoplasm</keyword>
<evidence type="ECO:0000256" key="4">
    <source>
        <dbReference type="ARBA" id="ARBA00023012"/>
    </source>
</evidence>
<organism evidence="11 12">
    <name type="scientific">Paenibacillus hemerocallicola</name>
    <dbReference type="NCBI Taxonomy" id="1172614"/>
    <lineage>
        <taxon>Bacteria</taxon>
        <taxon>Bacillati</taxon>
        <taxon>Bacillota</taxon>
        <taxon>Bacilli</taxon>
        <taxon>Bacillales</taxon>
        <taxon>Paenibacillaceae</taxon>
        <taxon>Paenibacillus</taxon>
    </lineage>
</organism>
<evidence type="ECO:0000313" key="12">
    <source>
        <dbReference type="Proteomes" id="UP000307943"/>
    </source>
</evidence>
<dbReference type="InterPro" id="IPR011006">
    <property type="entry name" value="CheY-like_superfamily"/>
</dbReference>
<dbReference type="GO" id="GO:0000160">
    <property type="term" value="P:phosphorelay signal transduction system"/>
    <property type="evidence" value="ECO:0007669"/>
    <property type="project" value="UniProtKB-KW"/>
</dbReference>
<dbReference type="GO" id="GO:0005737">
    <property type="term" value="C:cytoplasm"/>
    <property type="evidence" value="ECO:0007669"/>
    <property type="project" value="UniProtKB-SubCell"/>
</dbReference>
<evidence type="ECO:0000256" key="5">
    <source>
        <dbReference type="ARBA" id="ARBA00023015"/>
    </source>
</evidence>
<name>A0A5C4T4G2_9BACL</name>
<dbReference type="Pfam" id="PF00072">
    <property type="entry name" value="Response_reg"/>
    <property type="match status" value="1"/>
</dbReference>
<dbReference type="Proteomes" id="UP000307943">
    <property type="component" value="Unassembled WGS sequence"/>
</dbReference>
<dbReference type="RefSeq" id="WP_139604636.1">
    <property type="nucleotide sequence ID" value="NZ_VDCQ01000036.1"/>
</dbReference>
<comment type="caution">
    <text evidence="11">The sequence shown here is derived from an EMBL/GenBank/DDBJ whole genome shotgun (WGS) entry which is preliminary data.</text>
</comment>
<dbReference type="GO" id="GO:0043565">
    <property type="term" value="F:sequence-specific DNA binding"/>
    <property type="evidence" value="ECO:0007669"/>
    <property type="project" value="InterPro"/>
</dbReference>
<dbReference type="InterPro" id="IPR018060">
    <property type="entry name" value="HTH_AraC"/>
</dbReference>
<dbReference type="PROSITE" id="PS00041">
    <property type="entry name" value="HTH_ARAC_FAMILY_1"/>
    <property type="match status" value="1"/>
</dbReference>
<dbReference type="OrthoDB" id="9794370at2"/>
<dbReference type="Pfam" id="PF12833">
    <property type="entry name" value="HTH_18"/>
    <property type="match status" value="1"/>
</dbReference>
<accession>A0A5C4T4G2</accession>
<dbReference type="PROSITE" id="PS01124">
    <property type="entry name" value="HTH_ARAC_FAMILY_2"/>
    <property type="match status" value="1"/>
</dbReference>
<reference evidence="11 12" key="1">
    <citation type="submission" date="2019-05" db="EMBL/GenBank/DDBJ databases">
        <title>We sequenced the genome of Paenibacillus hemerocallicola KCTC 33185 for further insight into its adaptation and study the phylogeny of Paenibacillus.</title>
        <authorList>
            <person name="Narsing Rao M.P."/>
        </authorList>
    </citation>
    <scope>NUCLEOTIDE SEQUENCE [LARGE SCALE GENOMIC DNA]</scope>
    <source>
        <strain evidence="11 12">KCTC 33185</strain>
    </source>
</reference>
<proteinExistence type="predicted"/>
<feature type="domain" description="Response regulatory" evidence="10">
    <location>
        <begin position="3"/>
        <end position="120"/>
    </location>
</feature>
<sequence length="365" mass="41330">MLKVLIADDKPSVCGSLRRLVPWERLDAKILAECSNGKEALEIALEQQPDLIIADVRLPVVDGPELAERLHKLLPDVSLIMLTDFQDFAYARTAIRYGFTDYILKPLHKTKLDQLAGRIGRLSQERKLRDRFHKTLDDAHMRDKWVEQLKLGEPDSFNAFFESAFQSLRSARDHVVRDIGSKLVAVLLEAGKSSGLHTDYQGLPPEQIWERFAQAKTKAELHDLVHDLIDDVTQYAIERKRSRAMFVVECVNSLISCKYGDPEFTVYSVAAELCLSPSSVSAVYREWTGDNISAAITRQRMEQARRLLSDTELSVQAIADRIGYPDPNYFAKVFKKNENTTPLQYRSVTRHPDAAFASPPAQLST</sequence>
<keyword evidence="7" id="KW-0804">Transcription</keyword>
<dbReference type="SMART" id="SM00342">
    <property type="entry name" value="HTH_ARAC"/>
    <property type="match status" value="1"/>
</dbReference>
<protein>
    <submittedName>
        <fullName evidence="11">Response regulator</fullName>
    </submittedName>
</protein>
<evidence type="ECO:0000256" key="6">
    <source>
        <dbReference type="ARBA" id="ARBA00023125"/>
    </source>
</evidence>
<keyword evidence="4" id="KW-0902">Two-component regulatory system</keyword>
<dbReference type="InterPro" id="IPR009057">
    <property type="entry name" value="Homeodomain-like_sf"/>
</dbReference>
<dbReference type="AlphaFoldDB" id="A0A5C4T4G2"/>
<evidence type="ECO:0000256" key="7">
    <source>
        <dbReference type="ARBA" id="ARBA00023163"/>
    </source>
</evidence>
<dbReference type="GO" id="GO:0003700">
    <property type="term" value="F:DNA-binding transcription factor activity"/>
    <property type="evidence" value="ECO:0007669"/>
    <property type="project" value="InterPro"/>
</dbReference>
<dbReference type="Gene3D" id="1.10.10.60">
    <property type="entry name" value="Homeodomain-like"/>
    <property type="match status" value="2"/>
</dbReference>
<evidence type="ECO:0000256" key="2">
    <source>
        <dbReference type="ARBA" id="ARBA00022490"/>
    </source>
</evidence>
<evidence type="ECO:0000256" key="3">
    <source>
        <dbReference type="ARBA" id="ARBA00022553"/>
    </source>
</evidence>
<feature type="modified residue" description="4-aspartylphosphate" evidence="8">
    <location>
        <position position="55"/>
    </location>
</feature>
<dbReference type="SMART" id="SM00448">
    <property type="entry name" value="REC"/>
    <property type="match status" value="1"/>
</dbReference>
<evidence type="ECO:0000313" key="11">
    <source>
        <dbReference type="EMBL" id="TNJ63934.1"/>
    </source>
</evidence>
<evidence type="ECO:0000259" key="9">
    <source>
        <dbReference type="PROSITE" id="PS01124"/>
    </source>
</evidence>
<dbReference type="CDD" id="cd17536">
    <property type="entry name" value="REC_YesN-like"/>
    <property type="match status" value="1"/>
</dbReference>
<feature type="domain" description="HTH araC/xylS-type" evidence="9">
    <location>
        <begin position="249"/>
        <end position="348"/>
    </location>
</feature>
<dbReference type="InterPro" id="IPR051552">
    <property type="entry name" value="HptR"/>
</dbReference>
<keyword evidence="5" id="KW-0805">Transcription regulation</keyword>
<keyword evidence="6" id="KW-0238">DNA-binding</keyword>
<evidence type="ECO:0000259" key="10">
    <source>
        <dbReference type="PROSITE" id="PS50110"/>
    </source>
</evidence>
<dbReference type="PROSITE" id="PS50110">
    <property type="entry name" value="RESPONSE_REGULATORY"/>
    <property type="match status" value="1"/>
</dbReference>
<dbReference type="Gene3D" id="3.40.50.2300">
    <property type="match status" value="1"/>
</dbReference>
<gene>
    <name evidence="11" type="ORF">FE784_23210</name>
</gene>
<dbReference type="InterPro" id="IPR018062">
    <property type="entry name" value="HTH_AraC-typ_CS"/>
</dbReference>
<keyword evidence="3 8" id="KW-0597">Phosphoprotein</keyword>
<dbReference type="SUPFAM" id="SSF46689">
    <property type="entry name" value="Homeodomain-like"/>
    <property type="match status" value="1"/>
</dbReference>
<evidence type="ECO:0000256" key="1">
    <source>
        <dbReference type="ARBA" id="ARBA00004496"/>
    </source>
</evidence>
<evidence type="ECO:0000256" key="8">
    <source>
        <dbReference type="PROSITE-ProRule" id="PRU00169"/>
    </source>
</evidence>
<dbReference type="SUPFAM" id="SSF52172">
    <property type="entry name" value="CheY-like"/>
    <property type="match status" value="1"/>
</dbReference>
<dbReference type="InterPro" id="IPR001789">
    <property type="entry name" value="Sig_transdc_resp-reg_receiver"/>
</dbReference>
<dbReference type="EMBL" id="VDCQ01000036">
    <property type="protein sequence ID" value="TNJ63934.1"/>
    <property type="molecule type" value="Genomic_DNA"/>
</dbReference>
<keyword evidence="12" id="KW-1185">Reference proteome</keyword>
<dbReference type="PANTHER" id="PTHR42713">
    <property type="entry name" value="HISTIDINE KINASE-RELATED"/>
    <property type="match status" value="1"/>
</dbReference>